<proteinExistence type="predicted"/>
<dbReference type="Proteomes" id="UP001305779">
    <property type="component" value="Unassembled WGS sequence"/>
</dbReference>
<evidence type="ECO:0000313" key="2">
    <source>
        <dbReference type="EMBL" id="KAK4497415.1"/>
    </source>
</evidence>
<gene>
    <name evidence="2" type="ORF">PRZ48_011866</name>
</gene>
<sequence length="227" mass="25682">MSAKRARLNCNILSNQAFKAYDMPITTLERRTQIDEEARKDNETRSGKPSHSRQTQQSARAITKSDAHGDIGLQHGQLYDPPQTTSLQSKRRQSSPPEENHQDQFDQADDKDDNDSLKSLEQSQLGEDSNVPFMIDLSSTKAQARELPTKSQLHKYIDAIRNTMPSVDGLRQWFWGNQYDRLLPDQVESRANGPGWRKLEGKEYESVAVEFEYREGRGSGNGNGKAG</sequence>
<name>A0ABR0E7S2_ZASCE</name>
<feature type="region of interest" description="Disordered" evidence="1">
    <location>
        <begin position="24"/>
        <end position="131"/>
    </location>
</feature>
<protein>
    <submittedName>
        <fullName evidence="2">Uncharacterized protein</fullName>
    </submittedName>
</protein>
<evidence type="ECO:0000256" key="1">
    <source>
        <dbReference type="SAM" id="MobiDB-lite"/>
    </source>
</evidence>
<keyword evidence="3" id="KW-1185">Reference proteome</keyword>
<dbReference type="EMBL" id="JAXOVC010000009">
    <property type="protein sequence ID" value="KAK4497415.1"/>
    <property type="molecule type" value="Genomic_DNA"/>
</dbReference>
<feature type="compositionally biased region" description="Basic and acidic residues" evidence="1">
    <location>
        <begin position="28"/>
        <end position="46"/>
    </location>
</feature>
<accession>A0ABR0E7S2</accession>
<feature type="compositionally biased region" description="Polar residues" evidence="1">
    <location>
        <begin position="47"/>
        <end position="60"/>
    </location>
</feature>
<organism evidence="2 3">
    <name type="scientific">Zasmidium cellare</name>
    <name type="common">Wine cellar mold</name>
    <name type="synonym">Racodium cellare</name>
    <dbReference type="NCBI Taxonomy" id="395010"/>
    <lineage>
        <taxon>Eukaryota</taxon>
        <taxon>Fungi</taxon>
        <taxon>Dikarya</taxon>
        <taxon>Ascomycota</taxon>
        <taxon>Pezizomycotina</taxon>
        <taxon>Dothideomycetes</taxon>
        <taxon>Dothideomycetidae</taxon>
        <taxon>Mycosphaerellales</taxon>
        <taxon>Mycosphaerellaceae</taxon>
        <taxon>Zasmidium</taxon>
    </lineage>
</organism>
<feature type="compositionally biased region" description="Polar residues" evidence="1">
    <location>
        <begin position="117"/>
        <end position="127"/>
    </location>
</feature>
<evidence type="ECO:0000313" key="3">
    <source>
        <dbReference type="Proteomes" id="UP001305779"/>
    </source>
</evidence>
<comment type="caution">
    <text evidence="2">The sequence shown here is derived from an EMBL/GenBank/DDBJ whole genome shotgun (WGS) entry which is preliminary data.</text>
</comment>
<reference evidence="2 3" key="1">
    <citation type="journal article" date="2023" name="G3 (Bethesda)">
        <title>A chromosome-level genome assembly of Zasmidium syzygii isolated from banana leaves.</title>
        <authorList>
            <person name="van Westerhoven A.C."/>
            <person name="Mehrabi R."/>
            <person name="Talebi R."/>
            <person name="Steentjes M.B.F."/>
            <person name="Corcolon B."/>
            <person name="Chong P.A."/>
            <person name="Kema G.H.J."/>
            <person name="Seidl M.F."/>
        </authorList>
    </citation>
    <scope>NUCLEOTIDE SEQUENCE [LARGE SCALE GENOMIC DNA]</scope>
    <source>
        <strain evidence="2 3">P124</strain>
    </source>
</reference>